<dbReference type="EMBL" id="UOEN01000379">
    <property type="protein sequence ID" value="VAW17556.1"/>
    <property type="molecule type" value="Genomic_DNA"/>
</dbReference>
<evidence type="ECO:0000313" key="2">
    <source>
        <dbReference type="EMBL" id="VAW17556.1"/>
    </source>
</evidence>
<name>A0A3B0UDD4_9ZZZZ</name>
<dbReference type="Gene3D" id="3.30.70.100">
    <property type="match status" value="1"/>
</dbReference>
<feature type="domain" description="HMA" evidence="1">
    <location>
        <begin position="21"/>
        <end position="88"/>
    </location>
</feature>
<dbReference type="Pfam" id="PF00403">
    <property type="entry name" value="HMA"/>
    <property type="match status" value="1"/>
</dbReference>
<dbReference type="InterPro" id="IPR036163">
    <property type="entry name" value="HMA_dom_sf"/>
</dbReference>
<dbReference type="AlphaFoldDB" id="A0A3B0UDD4"/>
<reference evidence="2" key="1">
    <citation type="submission" date="2018-06" db="EMBL/GenBank/DDBJ databases">
        <authorList>
            <person name="Zhirakovskaya E."/>
        </authorList>
    </citation>
    <scope>NUCLEOTIDE SEQUENCE</scope>
</reference>
<dbReference type="InterPro" id="IPR006121">
    <property type="entry name" value="HMA_dom"/>
</dbReference>
<sequence>MKKTLFLILFLSVFSAVAEESSYQLQVNGLACPFCEYNIHKKLSKIEGVTEVKVNLKDGLVDVRMQEGKKLPEAQMKQNITDAGFTLKSVKKLDEK</sequence>
<accession>A0A3B0UDD4</accession>
<dbReference type="PROSITE" id="PS50846">
    <property type="entry name" value="HMA_2"/>
    <property type="match status" value="1"/>
</dbReference>
<organism evidence="2">
    <name type="scientific">hydrothermal vent metagenome</name>
    <dbReference type="NCBI Taxonomy" id="652676"/>
    <lineage>
        <taxon>unclassified sequences</taxon>
        <taxon>metagenomes</taxon>
        <taxon>ecological metagenomes</taxon>
    </lineage>
</organism>
<protein>
    <recommendedName>
        <fullName evidence="1">HMA domain-containing protein</fullName>
    </recommendedName>
</protein>
<gene>
    <name evidence="2" type="ORF">MNBD_BACTEROID05-169</name>
</gene>
<evidence type="ECO:0000259" key="1">
    <source>
        <dbReference type="PROSITE" id="PS50846"/>
    </source>
</evidence>
<dbReference type="SUPFAM" id="SSF55008">
    <property type="entry name" value="HMA, heavy metal-associated domain"/>
    <property type="match status" value="1"/>
</dbReference>
<proteinExistence type="predicted"/>
<dbReference type="CDD" id="cd00371">
    <property type="entry name" value="HMA"/>
    <property type="match status" value="1"/>
</dbReference>
<dbReference type="GO" id="GO:0046872">
    <property type="term" value="F:metal ion binding"/>
    <property type="evidence" value="ECO:0007669"/>
    <property type="project" value="InterPro"/>
</dbReference>